<dbReference type="EMBL" id="JAGSXH010000103">
    <property type="protein sequence ID" value="MBS2965833.1"/>
    <property type="molecule type" value="Genomic_DNA"/>
</dbReference>
<evidence type="ECO:0000313" key="1">
    <source>
        <dbReference type="EMBL" id="MBS2965833.1"/>
    </source>
</evidence>
<gene>
    <name evidence="1" type="ORF">KGA66_22470</name>
</gene>
<dbReference type="AlphaFoldDB" id="A0A8J7WNT0"/>
<dbReference type="Proteomes" id="UP000677913">
    <property type="component" value="Unassembled WGS sequence"/>
</dbReference>
<name>A0A8J7WNT0_9ACTN</name>
<organism evidence="1 2">
    <name type="scientific">Actinocrinis puniceicyclus</name>
    <dbReference type="NCBI Taxonomy" id="977794"/>
    <lineage>
        <taxon>Bacteria</taxon>
        <taxon>Bacillati</taxon>
        <taxon>Actinomycetota</taxon>
        <taxon>Actinomycetes</taxon>
        <taxon>Catenulisporales</taxon>
        <taxon>Actinospicaceae</taxon>
        <taxon>Actinocrinis</taxon>
    </lineage>
</organism>
<dbReference type="RefSeq" id="WP_211470300.1">
    <property type="nucleotide sequence ID" value="NZ_JAGSXH010000103.1"/>
</dbReference>
<reference evidence="1" key="1">
    <citation type="submission" date="2021-04" db="EMBL/GenBank/DDBJ databases">
        <title>Genome based classification of Actinospica acidithermotolerans sp. nov., an actinobacterium isolated from an Indonesian hot spring.</title>
        <authorList>
            <person name="Kusuma A.B."/>
            <person name="Putra K.E."/>
            <person name="Nafisah S."/>
            <person name="Loh J."/>
            <person name="Nouioui I."/>
            <person name="Goodfellow M."/>
        </authorList>
    </citation>
    <scope>NUCLEOTIDE SEQUENCE</scope>
    <source>
        <strain evidence="1">DSM 45618</strain>
    </source>
</reference>
<sequence>MDSFADPPFDWSKLSDGVRLGNLEGHAAVSATANSPQPLIGWFKEYYEGHKIQVPGGALEGSIELTCGPDPKIRESSNGERFFRVAKHDTAQCSIVMSLSGIIGCSWVDEFHPLFDSIGKFVEDCAAWNDHRGWTYVATVDGPEKELISLFGDFRLDRGASGDLSKWWIRQDIAIVSHPYLNPSRGGGKKVTLLALDLECAESAYRVIKTRPSEGSVSPAFINRTVG</sequence>
<protein>
    <submittedName>
        <fullName evidence="1">Uncharacterized protein</fullName>
    </submittedName>
</protein>
<accession>A0A8J7WNT0</accession>
<evidence type="ECO:0000313" key="2">
    <source>
        <dbReference type="Proteomes" id="UP000677913"/>
    </source>
</evidence>
<comment type="caution">
    <text evidence="1">The sequence shown here is derived from an EMBL/GenBank/DDBJ whole genome shotgun (WGS) entry which is preliminary data.</text>
</comment>
<proteinExistence type="predicted"/>
<keyword evidence="2" id="KW-1185">Reference proteome</keyword>